<name>A0ACC0J521_9ERIC</name>
<sequence length="124" mass="14490">MECGQYCWGRVFLMVIVFRGLSLITPKQHSLKKPSACNADIVVSKKLLIFEVVSFSFFLFSSLVTVGLRLAINLLNSKDADEAFWVNQWSYAIFWKIGCQNPKYVFTQYFCFLIYYVNMNLFYC</sequence>
<accession>A0ACC0J521</accession>
<evidence type="ECO:0000313" key="2">
    <source>
        <dbReference type="Proteomes" id="UP001060215"/>
    </source>
</evidence>
<protein>
    <submittedName>
        <fullName evidence="1">Uncharacterized protein</fullName>
    </submittedName>
</protein>
<gene>
    <name evidence="1" type="ORF">LOK49_LG01G01394</name>
</gene>
<proteinExistence type="predicted"/>
<comment type="caution">
    <text evidence="1">The sequence shown here is derived from an EMBL/GenBank/DDBJ whole genome shotgun (WGS) entry which is preliminary data.</text>
</comment>
<evidence type="ECO:0000313" key="1">
    <source>
        <dbReference type="EMBL" id="KAI8032025.1"/>
    </source>
</evidence>
<dbReference type="EMBL" id="CM045758">
    <property type="protein sequence ID" value="KAI8032025.1"/>
    <property type="molecule type" value="Genomic_DNA"/>
</dbReference>
<dbReference type="Proteomes" id="UP001060215">
    <property type="component" value="Chromosome 1"/>
</dbReference>
<reference evidence="1 2" key="1">
    <citation type="journal article" date="2022" name="Plant J.">
        <title>Chromosome-level genome of Camellia lanceoleosa provides a valuable resource for understanding genome evolution and self-incompatibility.</title>
        <authorList>
            <person name="Gong W."/>
            <person name="Xiao S."/>
            <person name="Wang L."/>
            <person name="Liao Z."/>
            <person name="Chang Y."/>
            <person name="Mo W."/>
            <person name="Hu G."/>
            <person name="Li W."/>
            <person name="Zhao G."/>
            <person name="Zhu H."/>
            <person name="Hu X."/>
            <person name="Ji K."/>
            <person name="Xiang X."/>
            <person name="Song Q."/>
            <person name="Yuan D."/>
            <person name="Jin S."/>
            <person name="Zhang L."/>
        </authorList>
    </citation>
    <scope>NUCLEOTIDE SEQUENCE [LARGE SCALE GENOMIC DNA]</scope>
    <source>
        <strain evidence="1">SQ_2022a</strain>
    </source>
</reference>
<keyword evidence="2" id="KW-1185">Reference proteome</keyword>
<organism evidence="1 2">
    <name type="scientific">Camellia lanceoleosa</name>
    <dbReference type="NCBI Taxonomy" id="1840588"/>
    <lineage>
        <taxon>Eukaryota</taxon>
        <taxon>Viridiplantae</taxon>
        <taxon>Streptophyta</taxon>
        <taxon>Embryophyta</taxon>
        <taxon>Tracheophyta</taxon>
        <taxon>Spermatophyta</taxon>
        <taxon>Magnoliopsida</taxon>
        <taxon>eudicotyledons</taxon>
        <taxon>Gunneridae</taxon>
        <taxon>Pentapetalae</taxon>
        <taxon>asterids</taxon>
        <taxon>Ericales</taxon>
        <taxon>Theaceae</taxon>
        <taxon>Camellia</taxon>
    </lineage>
</organism>